<dbReference type="FunFam" id="3.40.50.720:FF:000363">
    <property type="entry name" value="D-isomer specific 2-hydroxyacid dehydrogenase"/>
    <property type="match status" value="1"/>
</dbReference>
<dbReference type="InterPro" id="IPR036291">
    <property type="entry name" value="NAD(P)-bd_dom_sf"/>
</dbReference>
<dbReference type="EMBL" id="JAKCXM010000368">
    <property type="protein sequence ID" value="KAJ0395024.1"/>
    <property type="molecule type" value="Genomic_DNA"/>
</dbReference>
<feature type="domain" description="D-isomer specific 2-hydroxyacid dehydrogenase NAD-binding" evidence="3">
    <location>
        <begin position="162"/>
        <end position="342"/>
    </location>
</feature>
<dbReference type="Proteomes" id="UP001209570">
    <property type="component" value="Unassembled WGS sequence"/>
</dbReference>
<name>A0AAD5M532_PYTIN</name>
<protein>
    <recommendedName>
        <fullName evidence="3">D-isomer specific 2-hydroxyacid dehydrogenase NAD-binding domain-containing protein</fullName>
    </recommendedName>
</protein>
<dbReference type="Gene3D" id="3.40.50.720">
    <property type="entry name" value="NAD(P)-binding Rossmann-like Domain"/>
    <property type="match status" value="2"/>
</dbReference>
<evidence type="ECO:0000259" key="3">
    <source>
        <dbReference type="Pfam" id="PF02826"/>
    </source>
</evidence>
<accession>A0AAD5M532</accession>
<dbReference type="AlphaFoldDB" id="A0AAD5M532"/>
<evidence type="ECO:0000256" key="1">
    <source>
        <dbReference type="ARBA" id="ARBA00023002"/>
    </source>
</evidence>
<dbReference type="GO" id="GO:0051287">
    <property type="term" value="F:NAD binding"/>
    <property type="evidence" value="ECO:0007669"/>
    <property type="project" value="InterPro"/>
</dbReference>
<comment type="caution">
    <text evidence="4">The sequence shown here is derived from an EMBL/GenBank/DDBJ whole genome shotgun (WGS) entry which is preliminary data.</text>
</comment>
<evidence type="ECO:0000313" key="4">
    <source>
        <dbReference type="EMBL" id="KAJ0395024.1"/>
    </source>
</evidence>
<gene>
    <name evidence="4" type="ORF">P43SY_003237</name>
</gene>
<sequence length="377" mass="40473">MLPPPLAATRLRVPVLTTLHELSDAVRQRLRTRSCPAGALFRAQQLELVDVPLPPSSSESAAAAWELSAEQLDALVNARVVLGDADVCAPLLLLPPPAISSSASPAAPLLRDVEWVQATFAGVEPFQRLVPAASAAATTAPAFSLTRAGGVMGAAMAQYVLGWIVAVERQFFAAREFQARREWASAQLAYRPFDELTVGVLGLGDIGQSVGRLLKAAGFRVLGFKRRVSAVEAAGPLADAAHRVTSDLQHVLEQSDVLVNVLPSTAATRGLLHDGNLPLCARRQPLLVNVGRGDVVSEAALLTALDRRWLSRAVLDVAAQEPLPVDSALWTHPRVHITPHVAAKSWPGDVADVFVDNLNRFLARQPLRFRVNWLTGY</sequence>
<dbReference type="GO" id="GO:0016491">
    <property type="term" value="F:oxidoreductase activity"/>
    <property type="evidence" value="ECO:0007669"/>
    <property type="project" value="UniProtKB-KW"/>
</dbReference>
<dbReference type="PANTHER" id="PTHR43333">
    <property type="entry name" value="2-HACID_DH_C DOMAIN-CONTAINING PROTEIN"/>
    <property type="match status" value="1"/>
</dbReference>
<organism evidence="4 5">
    <name type="scientific">Pythium insidiosum</name>
    <name type="common">Pythiosis disease agent</name>
    <dbReference type="NCBI Taxonomy" id="114742"/>
    <lineage>
        <taxon>Eukaryota</taxon>
        <taxon>Sar</taxon>
        <taxon>Stramenopiles</taxon>
        <taxon>Oomycota</taxon>
        <taxon>Peronosporomycetes</taxon>
        <taxon>Pythiales</taxon>
        <taxon>Pythiaceae</taxon>
        <taxon>Pythium</taxon>
    </lineage>
</organism>
<proteinExistence type="predicted"/>
<keyword evidence="1" id="KW-0560">Oxidoreductase</keyword>
<dbReference type="PANTHER" id="PTHR43333:SF1">
    <property type="entry name" value="D-ISOMER SPECIFIC 2-HYDROXYACID DEHYDROGENASE NAD-BINDING DOMAIN-CONTAINING PROTEIN"/>
    <property type="match status" value="1"/>
</dbReference>
<evidence type="ECO:0000256" key="2">
    <source>
        <dbReference type="ARBA" id="ARBA00023027"/>
    </source>
</evidence>
<dbReference type="InterPro" id="IPR006140">
    <property type="entry name" value="D-isomer_DH_NAD-bd"/>
</dbReference>
<dbReference type="SUPFAM" id="SSF51735">
    <property type="entry name" value="NAD(P)-binding Rossmann-fold domains"/>
    <property type="match status" value="1"/>
</dbReference>
<dbReference type="Pfam" id="PF02826">
    <property type="entry name" value="2-Hacid_dh_C"/>
    <property type="match status" value="1"/>
</dbReference>
<reference evidence="4" key="1">
    <citation type="submission" date="2021-12" db="EMBL/GenBank/DDBJ databases">
        <title>Prjna785345.</title>
        <authorList>
            <person name="Rujirawat T."/>
            <person name="Krajaejun T."/>
        </authorList>
    </citation>
    <scope>NUCLEOTIDE SEQUENCE</scope>
    <source>
        <strain evidence="4">Pi057C3</strain>
    </source>
</reference>
<evidence type="ECO:0000313" key="5">
    <source>
        <dbReference type="Proteomes" id="UP001209570"/>
    </source>
</evidence>
<keyword evidence="5" id="KW-1185">Reference proteome</keyword>
<keyword evidence="2" id="KW-0520">NAD</keyword>